<dbReference type="AlphaFoldDB" id="A0A392W3U4"/>
<dbReference type="EMBL" id="LXQA011383839">
    <property type="protein sequence ID" value="MCI95334.1"/>
    <property type="molecule type" value="Genomic_DNA"/>
</dbReference>
<sequence>MDALTPYDVIRRPFERHRGSIPFDLITMYCGYPRGCTVVPYLLE</sequence>
<evidence type="ECO:0000313" key="1">
    <source>
        <dbReference type="EMBL" id="MCI95334.1"/>
    </source>
</evidence>
<organism evidence="1 2">
    <name type="scientific">Trifolium medium</name>
    <dbReference type="NCBI Taxonomy" id="97028"/>
    <lineage>
        <taxon>Eukaryota</taxon>
        <taxon>Viridiplantae</taxon>
        <taxon>Streptophyta</taxon>
        <taxon>Embryophyta</taxon>
        <taxon>Tracheophyta</taxon>
        <taxon>Spermatophyta</taxon>
        <taxon>Magnoliopsida</taxon>
        <taxon>eudicotyledons</taxon>
        <taxon>Gunneridae</taxon>
        <taxon>Pentapetalae</taxon>
        <taxon>rosids</taxon>
        <taxon>fabids</taxon>
        <taxon>Fabales</taxon>
        <taxon>Fabaceae</taxon>
        <taxon>Papilionoideae</taxon>
        <taxon>50 kb inversion clade</taxon>
        <taxon>NPAAA clade</taxon>
        <taxon>Hologalegina</taxon>
        <taxon>IRL clade</taxon>
        <taxon>Trifolieae</taxon>
        <taxon>Trifolium</taxon>
    </lineage>
</organism>
<protein>
    <submittedName>
        <fullName evidence="1">Serine/threonine-protein phosphatase 7 long form-like protein</fullName>
    </submittedName>
</protein>
<feature type="non-terminal residue" evidence="1">
    <location>
        <position position="44"/>
    </location>
</feature>
<accession>A0A392W3U4</accession>
<dbReference type="Proteomes" id="UP000265520">
    <property type="component" value="Unassembled WGS sequence"/>
</dbReference>
<name>A0A392W3U4_9FABA</name>
<evidence type="ECO:0000313" key="2">
    <source>
        <dbReference type="Proteomes" id="UP000265520"/>
    </source>
</evidence>
<keyword evidence="2" id="KW-1185">Reference proteome</keyword>
<reference evidence="1 2" key="1">
    <citation type="journal article" date="2018" name="Front. Plant Sci.">
        <title>Red Clover (Trifolium pratense) and Zigzag Clover (T. medium) - A Picture of Genomic Similarities and Differences.</title>
        <authorList>
            <person name="Dluhosova J."/>
            <person name="Istvanek J."/>
            <person name="Nedelnik J."/>
            <person name="Repkova J."/>
        </authorList>
    </citation>
    <scope>NUCLEOTIDE SEQUENCE [LARGE SCALE GENOMIC DNA]</scope>
    <source>
        <strain evidence="2">cv. 10/8</strain>
        <tissue evidence="1">Leaf</tissue>
    </source>
</reference>
<proteinExistence type="predicted"/>
<comment type="caution">
    <text evidence="1">The sequence shown here is derived from an EMBL/GenBank/DDBJ whole genome shotgun (WGS) entry which is preliminary data.</text>
</comment>